<evidence type="ECO:0000256" key="4">
    <source>
        <dbReference type="ARBA" id="ARBA00023136"/>
    </source>
</evidence>
<evidence type="ECO:0000256" key="5">
    <source>
        <dbReference type="PROSITE-ProRule" id="PRU00205"/>
    </source>
</evidence>
<feature type="transmembrane region" description="Helical" evidence="6">
    <location>
        <begin position="148"/>
        <end position="168"/>
    </location>
</feature>
<organism evidence="8 9">
    <name type="scientific">Polarella glacialis</name>
    <name type="common">Dinoflagellate</name>
    <dbReference type="NCBI Taxonomy" id="89957"/>
    <lineage>
        <taxon>Eukaryota</taxon>
        <taxon>Sar</taxon>
        <taxon>Alveolata</taxon>
        <taxon>Dinophyceae</taxon>
        <taxon>Suessiales</taxon>
        <taxon>Suessiaceae</taxon>
        <taxon>Polarella</taxon>
    </lineage>
</organism>
<proteinExistence type="predicted"/>
<keyword evidence="4 5" id="KW-0472">Membrane</keyword>
<reference evidence="8" key="1">
    <citation type="submission" date="2021-02" db="EMBL/GenBank/DDBJ databases">
        <authorList>
            <person name="Dougan E. K."/>
            <person name="Rhodes N."/>
            <person name="Thang M."/>
            <person name="Chan C."/>
        </authorList>
    </citation>
    <scope>NUCLEOTIDE SEQUENCE</scope>
</reference>
<dbReference type="PROSITE" id="PS50922">
    <property type="entry name" value="TLC"/>
    <property type="match status" value="1"/>
</dbReference>
<keyword evidence="2 5" id="KW-0812">Transmembrane</keyword>
<feature type="transmembrane region" description="Helical" evidence="6">
    <location>
        <begin position="95"/>
        <end position="114"/>
    </location>
</feature>
<dbReference type="Pfam" id="PF03798">
    <property type="entry name" value="TRAM_LAG1_CLN8"/>
    <property type="match status" value="1"/>
</dbReference>
<dbReference type="InterPro" id="IPR050846">
    <property type="entry name" value="TLCD"/>
</dbReference>
<dbReference type="EMBL" id="CAJNNW010029483">
    <property type="protein sequence ID" value="CAE8700396.1"/>
    <property type="molecule type" value="Genomic_DNA"/>
</dbReference>
<evidence type="ECO:0000256" key="6">
    <source>
        <dbReference type="SAM" id="Phobius"/>
    </source>
</evidence>
<evidence type="ECO:0000256" key="2">
    <source>
        <dbReference type="ARBA" id="ARBA00022692"/>
    </source>
</evidence>
<evidence type="ECO:0000256" key="1">
    <source>
        <dbReference type="ARBA" id="ARBA00004141"/>
    </source>
</evidence>
<dbReference type="Proteomes" id="UP000626109">
    <property type="component" value="Unassembled WGS sequence"/>
</dbReference>
<dbReference type="GO" id="GO:0005783">
    <property type="term" value="C:endoplasmic reticulum"/>
    <property type="evidence" value="ECO:0007669"/>
    <property type="project" value="TreeGrafter"/>
</dbReference>
<dbReference type="GO" id="GO:0055088">
    <property type="term" value="P:lipid homeostasis"/>
    <property type="evidence" value="ECO:0007669"/>
    <property type="project" value="TreeGrafter"/>
</dbReference>
<dbReference type="GO" id="GO:0016020">
    <property type="term" value="C:membrane"/>
    <property type="evidence" value="ECO:0007669"/>
    <property type="project" value="UniProtKB-SubCell"/>
</dbReference>
<feature type="transmembrane region" description="Helical" evidence="6">
    <location>
        <begin position="25"/>
        <end position="44"/>
    </location>
</feature>
<feature type="transmembrane region" description="Helical" evidence="6">
    <location>
        <begin position="180"/>
        <end position="205"/>
    </location>
</feature>
<dbReference type="AlphaFoldDB" id="A0A813K8W9"/>
<dbReference type="PANTHER" id="PTHR13439:SF0">
    <property type="entry name" value="TOPOISOMERASE I DAMAGE AFFECTED PROTEIN 4"/>
    <property type="match status" value="1"/>
</dbReference>
<evidence type="ECO:0000256" key="3">
    <source>
        <dbReference type="ARBA" id="ARBA00022989"/>
    </source>
</evidence>
<name>A0A813K8W9_POLGL</name>
<evidence type="ECO:0000313" key="8">
    <source>
        <dbReference type="EMBL" id="CAE8700396.1"/>
    </source>
</evidence>
<feature type="transmembrane region" description="Helical" evidence="6">
    <location>
        <begin position="126"/>
        <end position="142"/>
    </location>
</feature>
<protein>
    <recommendedName>
        <fullName evidence="7">TLC domain-containing protein</fullName>
    </recommendedName>
</protein>
<accession>A0A813K8W9</accession>
<feature type="domain" description="TLC" evidence="7">
    <location>
        <begin position="51"/>
        <end position="257"/>
    </location>
</feature>
<evidence type="ECO:0000259" key="7">
    <source>
        <dbReference type="PROSITE" id="PS50922"/>
    </source>
</evidence>
<sequence>MAVDECAALLDNVLPWLQTWLQMPMLQGVAVTTTFWACVLFLVWRSPLSLAFKQQGADRMMSICHTTVSTCLGVFTEWCAVPGCSEGHSWVRGPLMIMLGYIVVDFVSMLVTDVWKGWRPVDRSMLLHHSVIICMFGVSAAYDVGVYFASSLLINEASTLNLTAMWYLTYSGRKSTKLFAINGVIFAIMFFLCRIVFIPISFYQFTLANMCYPGDGVDGGSMLVQGPHLMVVGYIFIFLLNLVWFRKLAKGALKMFRGSKAVSEMKEGLLATEGVTVTAL</sequence>
<dbReference type="PANTHER" id="PTHR13439">
    <property type="entry name" value="CT120 PROTEIN"/>
    <property type="match status" value="1"/>
</dbReference>
<dbReference type="SMART" id="SM00724">
    <property type="entry name" value="TLC"/>
    <property type="match status" value="1"/>
</dbReference>
<comment type="subcellular location">
    <subcellularLocation>
        <location evidence="1">Membrane</location>
        <topology evidence="1">Multi-pass membrane protein</topology>
    </subcellularLocation>
</comment>
<gene>
    <name evidence="8" type="ORF">PGLA2088_LOCUS31602</name>
</gene>
<dbReference type="InterPro" id="IPR006634">
    <property type="entry name" value="TLC-dom"/>
</dbReference>
<feature type="transmembrane region" description="Helical" evidence="6">
    <location>
        <begin position="56"/>
        <end position="75"/>
    </location>
</feature>
<comment type="caution">
    <text evidence="8">The sequence shown here is derived from an EMBL/GenBank/DDBJ whole genome shotgun (WGS) entry which is preliminary data.</text>
</comment>
<feature type="transmembrane region" description="Helical" evidence="6">
    <location>
        <begin position="225"/>
        <end position="245"/>
    </location>
</feature>
<evidence type="ECO:0000313" key="9">
    <source>
        <dbReference type="Proteomes" id="UP000626109"/>
    </source>
</evidence>
<keyword evidence="3 6" id="KW-1133">Transmembrane helix</keyword>